<protein>
    <submittedName>
        <fullName evidence="1">Uncharacterized protein</fullName>
    </submittedName>
</protein>
<dbReference type="AlphaFoldDB" id="A0AAV7SKJ8"/>
<proteinExistence type="predicted"/>
<accession>A0AAV7SKJ8</accession>
<keyword evidence="2" id="KW-1185">Reference proteome</keyword>
<evidence type="ECO:0000313" key="1">
    <source>
        <dbReference type="EMBL" id="KAJ1164607.1"/>
    </source>
</evidence>
<gene>
    <name evidence="1" type="ORF">NDU88_005042</name>
</gene>
<organism evidence="1 2">
    <name type="scientific">Pleurodeles waltl</name>
    <name type="common">Iberian ribbed newt</name>
    <dbReference type="NCBI Taxonomy" id="8319"/>
    <lineage>
        <taxon>Eukaryota</taxon>
        <taxon>Metazoa</taxon>
        <taxon>Chordata</taxon>
        <taxon>Craniata</taxon>
        <taxon>Vertebrata</taxon>
        <taxon>Euteleostomi</taxon>
        <taxon>Amphibia</taxon>
        <taxon>Batrachia</taxon>
        <taxon>Caudata</taxon>
        <taxon>Salamandroidea</taxon>
        <taxon>Salamandridae</taxon>
        <taxon>Pleurodelinae</taxon>
        <taxon>Pleurodeles</taxon>
    </lineage>
</organism>
<dbReference type="EMBL" id="JANPWB010000008">
    <property type="protein sequence ID" value="KAJ1164607.1"/>
    <property type="molecule type" value="Genomic_DNA"/>
</dbReference>
<reference evidence="1" key="1">
    <citation type="journal article" date="2022" name="bioRxiv">
        <title>Sequencing and chromosome-scale assembly of the giantPleurodeles waltlgenome.</title>
        <authorList>
            <person name="Brown T."/>
            <person name="Elewa A."/>
            <person name="Iarovenko S."/>
            <person name="Subramanian E."/>
            <person name="Araus A.J."/>
            <person name="Petzold A."/>
            <person name="Susuki M."/>
            <person name="Suzuki K.-i.T."/>
            <person name="Hayashi T."/>
            <person name="Toyoda A."/>
            <person name="Oliveira C."/>
            <person name="Osipova E."/>
            <person name="Leigh N.D."/>
            <person name="Simon A."/>
            <person name="Yun M.H."/>
        </authorList>
    </citation>
    <scope>NUCLEOTIDE SEQUENCE</scope>
    <source>
        <strain evidence="1">20211129_DDA</strain>
        <tissue evidence="1">Liver</tissue>
    </source>
</reference>
<sequence>MKGLKLAVVTCNPGQPGAAPPYAGLTAATGECWRNRALQLLGSGLPCMDTHWDNAVMRGEAARAPAPH</sequence>
<name>A0AAV7SKJ8_PLEWA</name>
<evidence type="ECO:0000313" key="2">
    <source>
        <dbReference type="Proteomes" id="UP001066276"/>
    </source>
</evidence>
<dbReference type="Proteomes" id="UP001066276">
    <property type="component" value="Chromosome 4_2"/>
</dbReference>
<comment type="caution">
    <text evidence="1">The sequence shown here is derived from an EMBL/GenBank/DDBJ whole genome shotgun (WGS) entry which is preliminary data.</text>
</comment>